<comment type="caution">
    <text evidence="1">The sequence shown here is derived from an EMBL/GenBank/DDBJ whole genome shotgun (WGS) entry which is preliminary data.</text>
</comment>
<evidence type="ECO:0000313" key="1">
    <source>
        <dbReference type="EMBL" id="OLQ92076.1"/>
    </source>
</evidence>
<dbReference type="OrthoDB" id="5465469at2"/>
<dbReference type="AlphaFoldDB" id="A0A1Q9HMV9"/>
<gene>
    <name evidence="1" type="ORF">BIY22_16320</name>
</gene>
<protein>
    <recommendedName>
        <fullName evidence="3">Sulfotransferase domain-containing protein</fullName>
    </recommendedName>
</protein>
<dbReference type="EMBL" id="MJMJ01000005">
    <property type="protein sequence ID" value="OLQ92076.1"/>
    <property type="molecule type" value="Genomic_DNA"/>
</dbReference>
<organism evidence="1 2">
    <name type="scientific">Vibrio panuliri</name>
    <dbReference type="NCBI Taxonomy" id="1381081"/>
    <lineage>
        <taxon>Bacteria</taxon>
        <taxon>Pseudomonadati</taxon>
        <taxon>Pseudomonadota</taxon>
        <taxon>Gammaproteobacteria</taxon>
        <taxon>Vibrionales</taxon>
        <taxon>Vibrionaceae</taxon>
        <taxon>Vibrio</taxon>
    </lineage>
</organism>
<accession>A0A1Q9HMV9</accession>
<evidence type="ECO:0008006" key="3">
    <source>
        <dbReference type="Google" id="ProtNLM"/>
    </source>
</evidence>
<dbReference type="GO" id="GO:0016020">
    <property type="term" value="C:membrane"/>
    <property type="evidence" value="ECO:0007669"/>
    <property type="project" value="InterPro"/>
</dbReference>
<proteinExistence type="predicted"/>
<dbReference type="RefSeq" id="WP_075706540.1">
    <property type="nucleotide sequence ID" value="NZ_MJMJ01000005.1"/>
</dbReference>
<dbReference type="InterPro" id="IPR005331">
    <property type="entry name" value="Sulfotransferase"/>
</dbReference>
<name>A0A1Q9HMV9_9VIBR</name>
<sequence length="444" mass="51328">MKSKLLIYGLRLIPEAKRQLFFIRAVNFLTESNELINFKDKVTEIRLVDSNLSWCFVFDGQQFLITKQVPKIIVYVSIADVLHFASTERLKEKVTSGKISVIASEKDKQLIIGLLQSINPVRVSQCVSYLRSMFGLKDSRIEDKALGDLTIRDIASEADIDYVRDQALAVEGHCPALALHLMHLAHAARPKGPFIRRKLDEYRAKEFDRIGQHKLRPLEVIPVVEGKMAYFPLPKVACSSIKTALYEFHHQRVFDSCNYNGQHVHDYWRDNMLKVDDFARTIIVVRDPIERFLSAYSSRVLDYGELNRAAIAHQSAWMLKSIPHFRPSLSQFIEHLDVYLQVPSISHHCQTLATWVNGSLASFSDIIPMSNMVKVQELLNEVTQTEVLIPRNQVGKNRVQLEQLSRRELDFLLRFYQCDYELLAPWYSQQAVIKKWKSRQQIKV</sequence>
<dbReference type="STRING" id="1381081.BIY22_16320"/>
<dbReference type="Proteomes" id="UP000186313">
    <property type="component" value="Unassembled WGS sequence"/>
</dbReference>
<reference evidence="1 2" key="1">
    <citation type="submission" date="2016-09" db="EMBL/GenBank/DDBJ databases">
        <title>Genomic Taxonomy of the Vibrionaceae.</title>
        <authorList>
            <person name="Gonzalez-Castillo A."/>
            <person name="Gomez-Gil B."/>
            <person name="Enciso-Ibarra K."/>
        </authorList>
    </citation>
    <scope>NUCLEOTIDE SEQUENCE [LARGE SCALE GENOMIC DNA]</scope>
    <source>
        <strain evidence="1 2">CAIM 703</strain>
    </source>
</reference>
<dbReference type="Pfam" id="PF03567">
    <property type="entry name" value="Sulfotransfer_2"/>
    <property type="match status" value="1"/>
</dbReference>
<dbReference type="GO" id="GO:0008146">
    <property type="term" value="F:sulfotransferase activity"/>
    <property type="evidence" value="ECO:0007669"/>
    <property type="project" value="InterPro"/>
</dbReference>
<evidence type="ECO:0000313" key="2">
    <source>
        <dbReference type="Proteomes" id="UP000186313"/>
    </source>
</evidence>